<proteinExistence type="predicted"/>
<name>A0A1C3PGR0_9ACTN</name>
<organism evidence="2 3">
    <name type="scientific">Candidatus Protofrankia californiensis</name>
    <dbReference type="NCBI Taxonomy" id="1839754"/>
    <lineage>
        <taxon>Bacteria</taxon>
        <taxon>Bacillati</taxon>
        <taxon>Actinomycetota</taxon>
        <taxon>Actinomycetes</taxon>
        <taxon>Frankiales</taxon>
        <taxon>Frankiaceae</taxon>
        <taxon>Protofrankia</taxon>
    </lineage>
</organism>
<gene>
    <name evidence="2" type="ORF">FDG2_6287</name>
</gene>
<evidence type="ECO:0008006" key="4">
    <source>
        <dbReference type="Google" id="ProtNLM"/>
    </source>
</evidence>
<dbReference type="AlphaFoldDB" id="A0A1C3PGR0"/>
<dbReference type="Proteomes" id="UP000199013">
    <property type="component" value="Unassembled WGS sequence"/>
</dbReference>
<keyword evidence="3" id="KW-1185">Reference proteome</keyword>
<feature type="region of interest" description="Disordered" evidence="1">
    <location>
        <begin position="214"/>
        <end position="239"/>
    </location>
</feature>
<reference evidence="3" key="1">
    <citation type="submission" date="2016-02" db="EMBL/GenBank/DDBJ databases">
        <authorList>
            <person name="Wibberg D."/>
        </authorList>
    </citation>
    <scope>NUCLEOTIDE SEQUENCE [LARGE SCALE GENOMIC DNA]</scope>
</reference>
<evidence type="ECO:0000256" key="1">
    <source>
        <dbReference type="SAM" id="MobiDB-lite"/>
    </source>
</evidence>
<feature type="compositionally biased region" description="Polar residues" evidence="1">
    <location>
        <begin position="214"/>
        <end position="231"/>
    </location>
</feature>
<evidence type="ECO:0000313" key="3">
    <source>
        <dbReference type="Proteomes" id="UP000199013"/>
    </source>
</evidence>
<protein>
    <recommendedName>
        <fullName evidence="4">Hemerythrin-like domain-containing protein</fullName>
    </recommendedName>
</protein>
<accession>A0A1C3PGR0</accession>
<evidence type="ECO:0000313" key="2">
    <source>
        <dbReference type="EMBL" id="SBW28989.1"/>
    </source>
</evidence>
<dbReference type="EMBL" id="FLUV01002599">
    <property type="protein sequence ID" value="SBW28989.1"/>
    <property type="molecule type" value="Genomic_DNA"/>
</dbReference>
<sequence length="239" mass="26436">MASPLALIRVSHDHIDDLVRLTFSASATSEDPRRPLRAADMLVAAISIHMYAVQTAVYPMARRSLPDRRTCFTELHTVARETESVTRGISQHIQGDVHRPNESMQTLRERLAELEEQHVAIEDPMVAELDETLSDPELRRMVTLFERSVQRAPTRPHPHLPRTAVLSGLVLRVAGSWDHVLDAMDARVAADAPARAPIPAGLWGWYLLGRPIPSSQSEQATGSGQDGQRNAAQPKGTRS</sequence>